<protein>
    <submittedName>
        <fullName evidence="1">Uncharacterized protein</fullName>
    </submittedName>
</protein>
<name>A0AAD9GSZ0_9STRA</name>
<gene>
    <name evidence="1" type="ORF">P3T76_004009</name>
</gene>
<comment type="caution">
    <text evidence="1">The sequence shown here is derived from an EMBL/GenBank/DDBJ whole genome shotgun (WGS) entry which is preliminary data.</text>
</comment>
<keyword evidence="2" id="KW-1185">Reference proteome</keyword>
<proteinExistence type="predicted"/>
<evidence type="ECO:0000313" key="1">
    <source>
        <dbReference type="EMBL" id="KAK1944097.1"/>
    </source>
</evidence>
<reference evidence="1" key="1">
    <citation type="submission" date="2023-08" db="EMBL/GenBank/DDBJ databases">
        <title>Reference Genome Resource for the Citrus Pathogen Phytophthora citrophthora.</title>
        <authorList>
            <person name="Moller H."/>
            <person name="Coetzee B."/>
            <person name="Rose L.J."/>
            <person name="Van Niekerk J.M."/>
        </authorList>
    </citation>
    <scope>NUCLEOTIDE SEQUENCE</scope>
    <source>
        <strain evidence="1">STE-U-9442</strain>
    </source>
</reference>
<organism evidence="1 2">
    <name type="scientific">Phytophthora citrophthora</name>
    <dbReference type="NCBI Taxonomy" id="4793"/>
    <lineage>
        <taxon>Eukaryota</taxon>
        <taxon>Sar</taxon>
        <taxon>Stramenopiles</taxon>
        <taxon>Oomycota</taxon>
        <taxon>Peronosporomycetes</taxon>
        <taxon>Peronosporales</taxon>
        <taxon>Peronosporaceae</taxon>
        <taxon>Phytophthora</taxon>
    </lineage>
</organism>
<dbReference type="Proteomes" id="UP001259832">
    <property type="component" value="Unassembled WGS sequence"/>
</dbReference>
<accession>A0AAD9GSZ0</accession>
<dbReference type="AlphaFoldDB" id="A0AAD9GSZ0"/>
<sequence length="357" mass="40933">MTEYLADSREVYPSFTLVADFWTCKTTNDKYLGLRVYLVDKDWQFKSDLLGTKPFNPAFSDREGGIQKPFRMWLMSTLADFDLKPQHFFGSTSDAGSDVKFMLRSNLQLRWEWCFAHMVHAATKMSCGLGGRNSKAANAEMAGLITKMTKVISDVKLVSSAGDLFAELCKEKTKGASKRLIGHSTSRFLSTTKAMRRILDKWEAVVEWYKIRADHAIHERRPPPEFPLESCHSQLVQTLSLLAPVADLKFKCQAERPEQVEVLMSLYMIRIDNLCPGQLILHYLSTDDDPKWLPASSLTPLAVKTRDLLREALDERFFSRYYKDSAFDKCDFVLEMMLKLHPIYKNTQESLNRAVVL</sequence>
<dbReference type="EMBL" id="JASMQC010000006">
    <property type="protein sequence ID" value="KAK1944097.1"/>
    <property type="molecule type" value="Genomic_DNA"/>
</dbReference>
<evidence type="ECO:0000313" key="2">
    <source>
        <dbReference type="Proteomes" id="UP001259832"/>
    </source>
</evidence>
<dbReference type="InterPro" id="IPR012337">
    <property type="entry name" value="RNaseH-like_sf"/>
</dbReference>
<dbReference type="SUPFAM" id="SSF53098">
    <property type="entry name" value="Ribonuclease H-like"/>
    <property type="match status" value="1"/>
</dbReference>